<feature type="transmembrane region" description="Helical" evidence="7">
    <location>
        <begin position="83"/>
        <end position="101"/>
    </location>
</feature>
<evidence type="ECO:0000256" key="5">
    <source>
        <dbReference type="ARBA" id="ARBA00023136"/>
    </source>
</evidence>
<comment type="caution">
    <text evidence="9">The sequence shown here is derived from an EMBL/GenBank/DDBJ whole genome shotgun (WGS) entry which is preliminary data.</text>
</comment>
<evidence type="ECO:0000313" key="9">
    <source>
        <dbReference type="EMBL" id="KAK5084466.1"/>
    </source>
</evidence>
<keyword evidence="10" id="KW-1185">Reference proteome</keyword>
<evidence type="ECO:0000259" key="8">
    <source>
        <dbReference type="PROSITE" id="PS50850"/>
    </source>
</evidence>
<dbReference type="EMBL" id="JAVRRJ010000005">
    <property type="protein sequence ID" value="KAK5084466.1"/>
    <property type="molecule type" value="Genomic_DNA"/>
</dbReference>
<dbReference type="InterPro" id="IPR020846">
    <property type="entry name" value="MFS_dom"/>
</dbReference>
<dbReference type="GO" id="GO:0022857">
    <property type="term" value="F:transmembrane transporter activity"/>
    <property type="evidence" value="ECO:0007669"/>
    <property type="project" value="InterPro"/>
</dbReference>
<evidence type="ECO:0000256" key="6">
    <source>
        <dbReference type="SAM" id="MobiDB-lite"/>
    </source>
</evidence>
<evidence type="ECO:0000256" key="4">
    <source>
        <dbReference type="ARBA" id="ARBA00022989"/>
    </source>
</evidence>
<feature type="domain" description="Major facilitator superfamily (MFS) profile" evidence="8">
    <location>
        <begin position="50"/>
        <end position="476"/>
    </location>
</feature>
<dbReference type="AlphaFoldDB" id="A0AAN7SYZ1"/>
<dbReference type="PANTHER" id="PTHR43791">
    <property type="entry name" value="PERMEASE-RELATED"/>
    <property type="match status" value="1"/>
</dbReference>
<evidence type="ECO:0000256" key="3">
    <source>
        <dbReference type="ARBA" id="ARBA00022692"/>
    </source>
</evidence>
<dbReference type="SUPFAM" id="SSF103473">
    <property type="entry name" value="MFS general substrate transporter"/>
    <property type="match status" value="1"/>
</dbReference>
<protein>
    <recommendedName>
        <fullName evidence="8">Major facilitator superfamily (MFS) profile domain-containing protein</fullName>
    </recommendedName>
</protein>
<keyword evidence="2" id="KW-0813">Transport</keyword>
<feature type="transmembrane region" description="Helical" evidence="7">
    <location>
        <begin position="449"/>
        <end position="470"/>
    </location>
</feature>
<name>A0AAN7SYZ1_9EURO</name>
<evidence type="ECO:0000256" key="2">
    <source>
        <dbReference type="ARBA" id="ARBA00022448"/>
    </source>
</evidence>
<dbReference type="FunFam" id="1.20.1250.20:FF:000068">
    <property type="entry name" value="MFS general substrate transporter"/>
    <property type="match status" value="1"/>
</dbReference>
<evidence type="ECO:0000256" key="1">
    <source>
        <dbReference type="ARBA" id="ARBA00004141"/>
    </source>
</evidence>
<feature type="transmembrane region" description="Helical" evidence="7">
    <location>
        <begin position="192"/>
        <end position="213"/>
    </location>
</feature>
<dbReference type="FunFam" id="1.20.1250.20:FF:000034">
    <property type="entry name" value="MFS general substrate transporter"/>
    <property type="match status" value="1"/>
</dbReference>
<dbReference type="PROSITE" id="PS50850">
    <property type="entry name" value="MFS"/>
    <property type="match status" value="1"/>
</dbReference>
<keyword evidence="4 7" id="KW-1133">Transmembrane helix</keyword>
<dbReference type="InterPro" id="IPR011701">
    <property type="entry name" value="MFS"/>
</dbReference>
<feature type="transmembrane region" description="Helical" evidence="7">
    <location>
        <begin position="46"/>
        <end position="63"/>
    </location>
</feature>
<dbReference type="PANTHER" id="PTHR43791:SF57">
    <property type="entry name" value="MAJOR FACILITATOR SUPERFAMILY (MFS) PROFILE DOMAIN-CONTAINING PROTEIN"/>
    <property type="match status" value="1"/>
</dbReference>
<organism evidence="9 10">
    <name type="scientific">Lithohypha guttulata</name>
    <dbReference type="NCBI Taxonomy" id="1690604"/>
    <lineage>
        <taxon>Eukaryota</taxon>
        <taxon>Fungi</taxon>
        <taxon>Dikarya</taxon>
        <taxon>Ascomycota</taxon>
        <taxon>Pezizomycotina</taxon>
        <taxon>Eurotiomycetes</taxon>
        <taxon>Chaetothyriomycetidae</taxon>
        <taxon>Chaetothyriales</taxon>
        <taxon>Trichomeriaceae</taxon>
        <taxon>Lithohypha</taxon>
    </lineage>
</organism>
<dbReference type="Proteomes" id="UP001309876">
    <property type="component" value="Unassembled WGS sequence"/>
</dbReference>
<feature type="transmembrane region" description="Helical" evidence="7">
    <location>
        <begin position="122"/>
        <end position="142"/>
    </location>
</feature>
<feature type="transmembrane region" description="Helical" evidence="7">
    <location>
        <begin position="416"/>
        <end position="437"/>
    </location>
</feature>
<feature type="transmembrane region" description="Helical" evidence="7">
    <location>
        <begin position="330"/>
        <end position="350"/>
    </location>
</feature>
<dbReference type="InterPro" id="IPR036259">
    <property type="entry name" value="MFS_trans_sf"/>
</dbReference>
<keyword evidence="5 7" id="KW-0472">Membrane</keyword>
<feature type="transmembrane region" description="Helical" evidence="7">
    <location>
        <begin position="357"/>
        <end position="378"/>
    </location>
</feature>
<comment type="subcellular location">
    <subcellularLocation>
        <location evidence="1">Membrane</location>
        <topology evidence="1">Multi-pass membrane protein</topology>
    </subcellularLocation>
</comment>
<proteinExistence type="predicted"/>
<evidence type="ECO:0000256" key="7">
    <source>
        <dbReference type="SAM" id="Phobius"/>
    </source>
</evidence>
<feature type="transmembrane region" description="Helical" evidence="7">
    <location>
        <begin position="225"/>
        <end position="246"/>
    </location>
</feature>
<dbReference type="GO" id="GO:0016020">
    <property type="term" value="C:membrane"/>
    <property type="evidence" value="ECO:0007669"/>
    <property type="project" value="UniProtKB-SubCell"/>
</dbReference>
<dbReference type="Pfam" id="PF07690">
    <property type="entry name" value="MFS_1"/>
    <property type="match status" value="1"/>
</dbReference>
<sequence length="509" mass="56449">MLSMGKEKGDESPVTSSKDEDVMMVESTSSTVGFDEKMTKKLVRKIDLYLVPFLALLYLLSYLDRTNIGNARLGGLEADLGMTGLDYNIVLAVFFPTYVLAEVPSNMMMKRWRPSMWIPTIMVAWGITTTLMGLSQSFGGLVAARMGRVRAGKDINADTEPALGLAEGGLFPGVTYYITMWYRRHECGFRMALFYSAATAAGAFGGLLARGIIEMAGVGGLSGWQWLFILEGILTTIIAVIAYFVMSDYPSTAKFLTPAERQEVTRRLKYDHNGLADEFDMRYFWDAVKDWKIYVHMLITLAIYTSNYSVALFLPTIIRTLGYSNNTAQLMTVPPYIFACATCIGGGILGDRTRQRGVWMIMFCCFSLIGLIMLIVSHNNNVKYAAVFFAAGGFFPNVPMGAAWQGNNVGGSLKRGVGLAMHVGFGNLGGVLSSFVFLSKDSPQFVQGLAILISLNVMAAILAGVMTVYYRRENARRDREHKAPEVYTEDEKLLERTKGDYATFFRYTK</sequence>
<keyword evidence="3 7" id="KW-0812">Transmembrane</keyword>
<gene>
    <name evidence="9" type="ORF">LTR05_005542</name>
</gene>
<reference evidence="9 10" key="1">
    <citation type="submission" date="2023-08" db="EMBL/GenBank/DDBJ databases">
        <title>Black Yeasts Isolated from many extreme environments.</title>
        <authorList>
            <person name="Coleine C."/>
            <person name="Stajich J.E."/>
            <person name="Selbmann L."/>
        </authorList>
    </citation>
    <scope>NUCLEOTIDE SEQUENCE [LARGE SCALE GENOMIC DNA]</scope>
    <source>
        <strain evidence="9 10">CCFEE 5910</strain>
    </source>
</reference>
<feature type="region of interest" description="Disordered" evidence="6">
    <location>
        <begin position="1"/>
        <end position="21"/>
    </location>
</feature>
<dbReference type="Gene3D" id="1.20.1250.20">
    <property type="entry name" value="MFS general substrate transporter like domains"/>
    <property type="match status" value="2"/>
</dbReference>
<evidence type="ECO:0000313" key="10">
    <source>
        <dbReference type="Proteomes" id="UP001309876"/>
    </source>
</evidence>
<feature type="transmembrane region" description="Helical" evidence="7">
    <location>
        <begin position="384"/>
        <end position="404"/>
    </location>
</feature>
<feature type="transmembrane region" description="Helical" evidence="7">
    <location>
        <begin position="293"/>
        <end position="318"/>
    </location>
</feature>
<accession>A0AAN7SYZ1</accession>